<feature type="signal peptide" evidence="2">
    <location>
        <begin position="1"/>
        <end position="20"/>
    </location>
</feature>
<protein>
    <submittedName>
        <fullName evidence="3">Sporulation lipoprotein YhcN/YlaJ (Spore_YhcN_YlaJ)</fullName>
    </submittedName>
</protein>
<feature type="coiled-coil region" evidence="1">
    <location>
        <begin position="108"/>
        <end position="142"/>
    </location>
</feature>
<dbReference type="OrthoDB" id="2885813at2"/>
<proteinExistence type="predicted"/>
<dbReference type="EMBL" id="FOGT01000001">
    <property type="protein sequence ID" value="SER46132.1"/>
    <property type="molecule type" value="Genomic_DNA"/>
</dbReference>
<keyword evidence="4" id="KW-1185">Reference proteome</keyword>
<dbReference type="STRING" id="1601833.SAMN05518684_101254"/>
<evidence type="ECO:0000256" key="2">
    <source>
        <dbReference type="SAM" id="SignalP"/>
    </source>
</evidence>
<dbReference type="PROSITE" id="PS51257">
    <property type="entry name" value="PROKAR_LIPOPROTEIN"/>
    <property type="match status" value="1"/>
</dbReference>
<gene>
    <name evidence="3" type="ORF">SAMN05518684_101254</name>
</gene>
<sequence>MRMMASILSFLIILSTTACQTNEDSENIQGQSVSKHTIISQMNAETAEKAAERVERVDKAQAVSLEKDIYIHLNVEGFDRFFLKEIRSQTKKEVEDAVKGSKVQVSTDKKIEMEITELKERLKDHQITKKKLEEEIKKIEEDMKA</sequence>
<reference evidence="4" key="1">
    <citation type="submission" date="2016-10" db="EMBL/GenBank/DDBJ databases">
        <authorList>
            <person name="Varghese N."/>
            <person name="Submissions S."/>
        </authorList>
    </citation>
    <scope>NUCLEOTIDE SEQUENCE [LARGE SCALE GENOMIC DNA]</scope>
    <source>
        <strain evidence="4">S9</strain>
    </source>
</reference>
<feature type="chain" id="PRO_5039596823" evidence="2">
    <location>
        <begin position="21"/>
        <end position="145"/>
    </location>
</feature>
<evidence type="ECO:0000313" key="4">
    <source>
        <dbReference type="Proteomes" id="UP000198571"/>
    </source>
</evidence>
<keyword evidence="2" id="KW-0732">Signal</keyword>
<keyword evidence="3" id="KW-0449">Lipoprotein</keyword>
<keyword evidence="1" id="KW-0175">Coiled coil</keyword>
<evidence type="ECO:0000313" key="3">
    <source>
        <dbReference type="EMBL" id="SER46132.1"/>
    </source>
</evidence>
<accession>A0A1H9PDA3</accession>
<name>A0A1H9PDA3_9BACI</name>
<dbReference type="Proteomes" id="UP000198571">
    <property type="component" value="Unassembled WGS sequence"/>
</dbReference>
<evidence type="ECO:0000256" key="1">
    <source>
        <dbReference type="SAM" id="Coils"/>
    </source>
</evidence>
<organism evidence="3 4">
    <name type="scientific">Salipaludibacillus aurantiacus</name>
    <dbReference type="NCBI Taxonomy" id="1601833"/>
    <lineage>
        <taxon>Bacteria</taxon>
        <taxon>Bacillati</taxon>
        <taxon>Bacillota</taxon>
        <taxon>Bacilli</taxon>
        <taxon>Bacillales</taxon>
        <taxon>Bacillaceae</taxon>
    </lineage>
</organism>
<dbReference type="AlphaFoldDB" id="A0A1H9PDA3"/>